<keyword evidence="2" id="KW-0805">Transcription regulation</keyword>
<dbReference type="SMART" id="SM00733">
    <property type="entry name" value="Mterf"/>
    <property type="match status" value="7"/>
</dbReference>
<dbReference type="Gramene" id="Pp3c24_2690V3.3">
    <property type="protein sequence ID" value="Pp3c24_2690V3.3"/>
    <property type="gene ID" value="Pp3c24_2690"/>
</dbReference>
<dbReference type="Pfam" id="PF02536">
    <property type="entry name" value="mTERF"/>
    <property type="match status" value="1"/>
</dbReference>
<evidence type="ECO:0000256" key="3">
    <source>
        <dbReference type="ARBA" id="ARBA00022946"/>
    </source>
</evidence>
<dbReference type="InterPro" id="IPR003690">
    <property type="entry name" value="MTERF"/>
</dbReference>
<comment type="similarity">
    <text evidence="1">Belongs to the mTERF family.</text>
</comment>
<reference evidence="4 5" key="2">
    <citation type="journal article" date="2018" name="Plant J.">
        <title>The Physcomitrella patens chromosome-scale assembly reveals moss genome structure and evolution.</title>
        <authorList>
            <person name="Lang D."/>
            <person name="Ullrich K.K."/>
            <person name="Murat F."/>
            <person name="Fuchs J."/>
            <person name="Jenkins J."/>
            <person name="Haas F.B."/>
            <person name="Piednoel M."/>
            <person name="Gundlach H."/>
            <person name="Van Bel M."/>
            <person name="Meyberg R."/>
            <person name="Vives C."/>
            <person name="Morata J."/>
            <person name="Symeonidi A."/>
            <person name="Hiss M."/>
            <person name="Muchero W."/>
            <person name="Kamisugi Y."/>
            <person name="Saleh O."/>
            <person name="Blanc G."/>
            <person name="Decker E.L."/>
            <person name="van Gessel N."/>
            <person name="Grimwood J."/>
            <person name="Hayes R.D."/>
            <person name="Graham S.W."/>
            <person name="Gunter L.E."/>
            <person name="McDaniel S.F."/>
            <person name="Hoernstein S.N.W."/>
            <person name="Larsson A."/>
            <person name="Li F.W."/>
            <person name="Perroud P.F."/>
            <person name="Phillips J."/>
            <person name="Ranjan P."/>
            <person name="Rokshar D.S."/>
            <person name="Rothfels C.J."/>
            <person name="Schneider L."/>
            <person name="Shu S."/>
            <person name="Stevenson D.W."/>
            <person name="Thummler F."/>
            <person name="Tillich M."/>
            <person name="Villarreal Aguilar J.C."/>
            <person name="Widiez T."/>
            <person name="Wong G.K."/>
            <person name="Wymore A."/>
            <person name="Zhang Y."/>
            <person name="Zimmer A.D."/>
            <person name="Quatrano R.S."/>
            <person name="Mayer K.F.X."/>
            <person name="Goodstein D."/>
            <person name="Casacuberta J.M."/>
            <person name="Vandepoele K."/>
            <person name="Reski R."/>
            <person name="Cuming A.C."/>
            <person name="Tuskan G.A."/>
            <person name="Maumus F."/>
            <person name="Salse J."/>
            <person name="Schmutz J."/>
            <person name="Rensing S.A."/>
        </authorList>
    </citation>
    <scope>NUCLEOTIDE SEQUENCE [LARGE SCALE GENOMIC DNA]</scope>
    <source>
        <strain evidence="4 5">cv. Gransden 2004</strain>
    </source>
</reference>
<dbReference type="EnsemblPlants" id="Pp3c24_2690V3.3">
    <property type="protein sequence ID" value="Pp3c24_2690V3.3"/>
    <property type="gene ID" value="Pp3c24_2690"/>
</dbReference>
<dbReference type="PANTHER" id="PTHR13068">
    <property type="entry name" value="CGI-12 PROTEIN-RELATED"/>
    <property type="match status" value="1"/>
</dbReference>
<keyword evidence="2" id="KW-0804">Transcription</keyword>
<gene>
    <name evidence="4" type="primary">LOC112276803</name>
</gene>
<proteinExistence type="inferred from homology"/>
<keyword evidence="5" id="KW-1185">Reference proteome</keyword>
<keyword evidence="2" id="KW-0806">Transcription termination</keyword>
<dbReference type="AlphaFoldDB" id="A0A7I4FHF2"/>
<dbReference type="Proteomes" id="UP000006727">
    <property type="component" value="Chromosome 24"/>
</dbReference>
<dbReference type="GO" id="GO:0003676">
    <property type="term" value="F:nucleic acid binding"/>
    <property type="evidence" value="ECO:0007669"/>
    <property type="project" value="InterPro"/>
</dbReference>
<accession>A0A7I4FHF2</accession>
<evidence type="ECO:0000256" key="2">
    <source>
        <dbReference type="ARBA" id="ARBA00022472"/>
    </source>
</evidence>
<dbReference type="GO" id="GO:0006353">
    <property type="term" value="P:DNA-templated transcription termination"/>
    <property type="evidence" value="ECO:0007669"/>
    <property type="project" value="UniProtKB-KW"/>
</dbReference>
<evidence type="ECO:0000256" key="1">
    <source>
        <dbReference type="ARBA" id="ARBA00007692"/>
    </source>
</evidence>
<reference evidence="4" key="3">
    <citation type="submission" date="2020-12" db="UniProtKB">
        <authorList>
            <consortium name="EnsemblPlants"/>
        </authorList>
    </citation>
    <scope>IDENTIFICATION</scope>
</reference>
<organism evidence="4 5">
    <name type="scientific">Physcomitrium patens</name>
    <name type="common">Spreading-leaved earth moss</name>
    <name type="synonym">Physcomitrella patens</name>
    <dbReference type="NCBI Taxonomy" id="3218"/>
    <lineage>
        <taxon>Eukaryota</taxon>
        <taxon>Viridiplantae</taxon>
        <taxon>Streptophyta</taxon>
        <taxon>Embryophyta</taxon>
        <taxon>Bryophyta</taxon>
        <taxon>Bryophytina</taxon>
        <taxon>Bryopsida</taxon>
        <taxon>Funariidae</taxon>
        <taxon>Funariales</taxon>
        <taxon>Funariaceae</taxon>
        <taxon>Physcomitrium</taxon>
    </lineage>
</organism>
<name>A0A7I4FHF2_PHYPA</name>
<dbReference type="InterPro" id="IPR038538">
    <property type="entry name" value="MTERF_sf"/>
</dbReference>
<evidence type="ECO:0000313" key="5">
    <source>
        <dbReference type="Proteomes" id="UP000006727"/>
    </source>
</evidence>
<evidence type="ECO:0000313" key="4">
    <source>
        <dbReference type="EnsemblPlants" id="Pp3c24_2690V3.3"/>
    </source>
</evidence>
<sequence length="575" mass="64281">MRRFWKSVRGRGRQERQTSCLAGQFLQKNLLLREINESGTDTLASMSCSCPSTRSSVASDVTTMVHVFVRSVESSCASSPSDVPPFSQRRIYSTLENREYFVSQESVKKSKFRIDVGRGIRSFVGLTRNSGGIVSPSRQFPSGGNLYHVVRFFHARYATAAAAIERDYIIAGTRVSEGVNIETSLSSAELVDGTEPLTALNVELTEKDGALSHVAELETKLRCLRDWGLTDEELAKLRRHVPTSVRSALLNNSAKKLIEVAAFLVEECGVKKLNVADALLGNVFLASSRIEDCLRPKAGTPQVYFSLLNHRATFAATVRDEEHASEALYLLSLGITKEQVGKIIDRHPQILTYNMEQRVLPMHRKLIECGLKIEGIGKAVMKFPGLFGTGINKIDRTIEFLKAAGVVEIAKCISRHPQILSLSLDGKVHNMTAFLKSELLLEPEIINKTIAIQPCIFTHSVEHNVRPKVMYFLRLGLERREVGRMIAVYPALIGHSLETSIKPKIDFLLNVMNRSVNEIVSFPQYLSYSLPCRIQPRYEYLANRGRNDISLSSMLTCRLDIFNKRYSSGFDLSSC</sequence>
<dbReference type="Gene3D" id="1.25.70.10">
    <property type="entry name" value="Transcription termination factor 3, mitochondrial"/>
    <property type="match status" value="1"/>
</dbReference>
<dbReference type="EMBL" id="ABEU02000024">
    <property type="status" value="NOT_ANNOTATED_CDS"/>
    <property type="molecule type" value="Genomic_DNA"/>
</dbReference>
<protein>
    <submittedName>
        <fullName evidence="4">Uncharacterized protein</fullName>
    </submittedName>
</protein>
<dbReference type="PANTHER" id="PTHR13068:SF228">
    <property type="match status" value="1"/>
</dbReference>
<dbReference type="InParanoid" id="A0A7I4FHF2"/>
<reference evidence="4 5" key="1">
    <citation type="journal article" date="2008" name="Science">
        <title>The Physcomitrella genome reveals evolutionary insights into the conquest of land by plants.</title>
        <authorList>
            <person name="Rensing S."/>
            <person name="Lang D."/>
            <person name="Zimmer A."/>
            <person name="Terry A."/>
            <person name="Salamov A."/>
            <person name="Shapiro H."/>
            <person name="Nishiyama T."/>
            <person name="Perroud P.-F."/>
            <person name="Lindquist E."/>
            <person name="Kamisugi Y."/>
            <person name="Tanahashi T."/>
            <person name="Sakakibara K."/>
            <person name="Fujita T."/>
            <person name="Oishi K."/>
            <person name="Shin-I T."/>
            <person name="Kuroki Y."/>
            <person name="Toyoda A."/>
            <person name="Suzuki Y."/>
            <person name="Hashimoto A."/>
            <person name="Yamaguchi K."/>
            <person name="Sugano A."/>
            <person name="Kohara Y."/>
            <person name="Fujiyama A."/>
            <person name="Anterola A."/>
            <person name="Aoki S."/>
            <person name="Ashton N."/>
            <person name="Barbazuk W.B."/>
            <person name="Barker E."/>
            <person name="Bennetzen J."/>
            <person name="Bezanilla M."/>
            <person name="Blankenship R."/>
            <person name="Cho S.H."/>
            <person name="Dutcher S."/>
            <person name="Estelle M."/>
            <person name="Fawcett J.A."/>
            <person name="Gundlach H."/>
            <person name="Hanada K."/>
            <person name="Heyl A."/>
            <person name="Hicks K.A."/>
            <person name="Hugh J."/>
            <person name="Lohr M."/>
            <person name="Mayer K."/>
            <person name="Melkozernov A."/>
            <person name="Murata T."/>
            <person name="Nelson D."/>
            <person name="Pils B."/>
            <person name="Prigge M."/>
            <person name="Reiss B."/>
            <person name="Renner T."/>
            <person name="Rombauts S."/>
            <person name="Rushton P."/>
            <person name="Sanderfoot A."/>
            <person name="Schween G."/>
            <person name="Shiu S.-H."/>
            <person name="Stueber K."/>
            <person name="Theodoulou F.L."/>
            <person name="Tu H."/>
            <person name="Van de Peer Y."/>
            <person name="Verrier P.J."/>
            <person name="Waters E."/>
            <person name="Wood A."/>
            <person name="Yang L."/>
            <person name="Cove D."/>
            <person name="Cuming A."/>
            <person name="Hasebe M."/>
            <person name="Lucas S."/>
            <person name="Mishler D.B."/>
            <person name="Reski R."/>
            <person name="Grigoriev I."/>
            <person name="Quatrano R.S."/>
            <person name="Boore J.L."/>
        </authorList>
    </citation>
    <scope>NUCLEOTIDE SEQUENCE [LARGE SCALE GENOMIC DNA]</scope>
    <source>
        <strain evidence="4 5">cv. Gransden 2004</strain>
    </source>
</reference>
<keyword evidence="3" id="KW-0809">Transit peptide</keyword>